<reference evidence="2" key="1">
    <citation type="submission" date="2016-11" db="EMBL/GenBank/DDBJ databases">
        <authorList>
            <person name="Varghese N."/>
            <person name="Submissions S."/>
        </authorList>
    </citation>
    <scope>NUCLEOTIDE SEQUENCE [LARGE SCALE GENOMIC DNA]</scope>
    <source>
        <strain evidence="2">DSM 26884</strain>
    </source>
</reference>
<organism evidence="1 2">
    <name type="scientific">Bacteroides stercorirosoris</name>
    <dbReference type="NCBI Taxonomy" id="871324"/>
    <lineage>
        <taxon>Bacteria</taxon>
        <taxon>Pseudomonadati</taxon>
        <taxon>Bacteroidota</taxon>
        <taxon>Bacteroidia</taxon>
        <taxon>Bacteroidales</taxon>
        <taxon>Bacteroidaceae</taxon>
        <taxon>Bacteroides</taxon>
    </lineage>
</organism>
<evidence type="ECO:0000313" key="1">
    <source>
        <dbReference type="EMBL" id="SHI36547.1"/>
    </source>
</evidence>
<dbReference type="Pfam" id="PF15582">
    <property type="entry name" value="Imm65"/>
    <property type="match status" value="1"/>
</dbReference>
<dbReference type="InterPro" id="IPR028967">
    <property type="entry name" value="Imm65"/>
</dbReference>
<dbReference type="Proteomes" id="UP000184192">
    <property type="component" value="Unassembled WGS sequence"/>
</dbReference>
<name>A0A1M6AJE4_9BACE</name>
<dbReference type="RefSeq" id="WP_073312477.1">
    <property type="nucleotide sequence ID" value="NZ_FQZN01000001.1"/>
</dbReference>
<evidence type="ECO:0000313" key="2">
    <source>
        <dbReference type="Proteomes" id="UP000184192"/>
    </source>
</evidence>
<gene>
    <name evidence="1" type="ORF">SAMN05444350_101282</name>
</gene>
<keyword evidence="2" id="KW-1185">Reference proteome</keyword>
<sequence length="339" mass="39151">MKKREILLFSLLWLFSGCMSRPSDIDIYQKAIGYIMPLVDSGCITKEYVHIYEHSENDSNSVYSFFEGDDPFANFAEFPSKIIKVRGRYFCFIELDEPELSLEQINRITNRDNDVVLNCLDVNGDIWFMGVSKYANDGAVVKRTPDVDYIIDYAELWPYFSGGHPVERNFYMCLYNHNVVLSDPKYLESDSLKFHIKKVCGYIYVANKTDSTVFLSPNVFDKTFIVANGTDTLLFSLHDSLPVKIAANGLRALHYESKENSSFFQRLPCENAWMALYRLLSDSTYCLLKINNEAKAIRLLHHDNHANLLINDSGKTLKTIWNEGVFDKDKRNSRFFSLE</sequence>
<proteinExistence type="predicted"/>
<dbReference type="EMBL" id="FQZN01000001">
    <property type="protein sequence ID" value="SHI36547.1"/>
    <property type="molecule type" value="Genomic_DNA"/>
</dbReference>
<dbReference type="GeneID" id="92710523"/>
<dbReference type="AlphaFoldDB" id="A0A1M6AJE4"/>
<protein>
    <submittedName>
        <fullName evidence="1">Immunity protein 65</fullName>
    </submittedName>
</protein>
<dbReference type="PROSITE" id="PS51257">
    <property type="entry name" value="PROKAR_LIPOPROTEIN"/>
    <property type="match status" value="1"/>
</dbReference>
<accession>A0A1M6AJE4</accession>